<evidence type="ECO:0000313" key="1">
    <source>
        <dbReference type="EMBL" id="AXE40232.1"/>
    </source>
</evidence>
<dbReference type="OrthoDB" id="4803335at2"/>
<name>A0A344UY84_9ACTN</name>
<dbReference type="KEGG" id="acij:JS278_03098"/>
<protein>
    <submittedName>
        <fullName evidence="1">Uncharacterized protein</fullName>
    </submittedName>
</protein>
<accession>A0A344UY84</accession>
<sequence>MTRSAEYVGAYATELEAATAGDRAAGGISQKVLFRHRGTVELTTDRLVLNDWSDGPLRLPRSAVIGLARTYTDLYGRFVGGLLDAGKPLIVDTTEGRIYLLIDHKGFMETNRNKAWEEAIREWLA</sequence>
<dbReference type="RefSeq" id="WP_114045971.1">
    <property type="nucleotide sequence ID" value="NZ_CP025198.1"/>
</dbReference>
<reference evidence="1 2" key="1">
    <citation type="submission" date="2017-12" db="EMBL/GenBank/DDBJ databases">
        <title>The whole genome sequence of the Acidipropionibacterium virtanenii sp. nov. type strain JS278.</title>
        <authorList>
            <person name="Laine P."/>
            <person name="Deptula P."/>
            <person name="Varmanen P."/>
            <person name="Auvinen P."/>
        </authorList>
    </citation>
    <scope>NUCLEOTIDE SEQUENCE [LARGE SCALE GENOMIC DNA]</scope>
    <source>
        <strain evidence="1 2">JS278</strain>
    </source>
</reference>
<evidence type="ECO:0000313" key="2">
    <source>
        <dbReference type="Proteomes" id="UP000251995"/>
    </source>
</evidence>
<dbReference type="EMBL" id="CP025198">
    <property type="protein sequence ID" value="AXE40232.1"/>
    <property type="molecule type" value="Genomic_DNA"/>
</dbReference>
<proteinExistence type="predicted"/>
<gene>
    <name evidence="1" type="ORF">JS278_03098</name>
</gene>
<keyword evidence="2" id="KW-1185">Reference proteome</keyword>
<dbReference type="AlphaFoldDB" id="A0A344UY84"/>
<organism evidence="1 2">
    <name type="scientific">Acidipropionibacterium virtanenii</name>
    <dbReference type="NCBI Taxonomy" id="2057246"/>
    <lineage>
        <taxon>Bacteria</taxon>
        <taxon>Bacillati</taxon>
        <taxon>Actinomycetota</taxon>
        <taxon>Actinomycetes</taxon>
        <taxon>Propionibacteriales</taxon>
        <taxon>Propionibacteriaceae</taxon>
        <taxon>Acidipropionibacterium</taxon>
    </lineage>
</organism>
<dbReference type="Proteomes" id="UP000251995">
    <property type="component" value="Chromosome"/>
</dbReference>